<dbReference type="PANTHER" id="PTHR15615:SF10">
    <property type="entry name" value="PHO85 CYCLIN-2-RELATED"/>
    <property type="match status" value="1"/>
</dbReference>
<dbReference type="InterPro" id="IPR036915">
    <property type="entry name" value="Cyclin-like_sf"/>
</dbReference>
<evidence type="ECO:0000313" key="2">
    <source>
        <dbReference type="Proteomes" id="UP000654370"/>
    </source>
</evidence>
<dbReference type="AlphaFoldDB" id="A0A8H7PX72"/>
<sequence>MLDVQLDYMAQTVCDIIPIVKPATSSSPIPELVYFIHKLTVRSHIDLRVAIVALIYLHRCKRVLPKGAVGNPGIYHVKLYDCDVKIIFLLNTAHRIFLASILVASKFSQETSLVPSAPLNNQRLCELCDGMYTLRDIGDLERSFLKIIKYRCWVSQEDIKKFLSRHRADLLL</sequence>
<proteinExistence type="predicted"/>
<dbReference type="Gene3D" id="1.10.472.10">
    <property type="entry name" value="Cyclin-like"/>
    <property type="match status" value="1"/>
</dbReference>
<reference evidence="1" key="1">
    <citation type="submission" date="2020-12" db="EMBL/GenBank/DDBJ databases">
        <title>Metabolic potential, ecology and presence of endohyphal bacteria is reflected in genomic diversity of Mucoromycotina.</title>
        <authorList>
            <person name="Muszewska A."/>
            <person name="Okrasinska A."/>
            <person name="Steczkiewicz K."/>
            <person name="Drgas O."/>
            <person name="Orlowska M."/>
            <person name="Perlinska-Lenart U."/>
            <person name="Aleksandrzak-Piekarczyk T."/>
            <person name="Szatraj K."/>
            <person name="Zielenkiewicz U."/>
            <person name="Pilsyk S."/>
            <person name="Malc E."/>
            <person name="Mieczkowski P."/>
            <person name="Kruszewska J.S."/>
            <person name="Biernat P."/>
            <person name="Pawlowska J."/>
        </authorList>
    </citation>
    <scope>NUCLEOTIDE SEQUENCE</scope>
    <source>
        <strain evidence="1">WA0000067209</strain>
    </source>
</reference>
<keyword evidence="2" id="KW-1185">Reference proteome</keyword>
<organism evidence="1 2">
    <name type="scientific">Mortierella isabellina</name>
    <name type="common">Filamentous fungus</name>
    <name type="synonym">Umbelopsis isabellina</name>
    <dbReference type="NCBI Taxonomy" id="91625"/>
    <lineage>
        <taxon>Eukaryota</taxon>
        <taxon>Fungi</taxon>
        <taxon>Fungi incertae sedis</taxon>
        <taxon>Mucoromycota</taxon>
        <taxon>Mucoromycotina</taxon>
        <taxon>Umbelopsidomycetes</taxon>
        <taxon>Umbelopsidales</taxon>
        <taxon>Umbelopsidaceae</taxon>
        <taxon>Umbelopsis</taxon>
    </lineage>
</organism>
<dbReference type="InterPro" id="IPR013922">
    <property type="entry name" value="Cyclin_PHO80-like"/>
</dbReference>
<dbReference type="SUPFAM" id="SSF47954">
    <property type="entry name" value="Cyclin-like"/>
    <property type="match status" value="1"/>
</dbReference>
<name>A0A8H7PX72_MORIS</name>
<dbReference type="Proteomes" id="UP000654370">
    <property type="component" value="Unassembled WGS sequence"/>
</dbReference>
<dbReference type="EMBL" id="JAEPQZ010000004">
    <property type="protein sequence ID" value="KAG2182022.1"/>
    <property type="molecule type" value="Genomic_DNA"/>
</dbReference>
<comment type="caution">
    <text evidence="1">The sequence shown here is derived from an EMBL/GenBank/DDBJ whole genome shotgun (WGS) entry which is preliminary data.</text>
</comment>
<dbReference type="GO" id="GO:0019901">
    <property type="term" value="F:protein kinase binding"/>
    <property type="evidence" value="ECO:0007669"/>
    <property type="project" value="InterPro"/>
</dbReference>
<protein>
    <submittedName>
        <fullName evidence="1">Uncharacterized protein</fullName>
    </submittedName>
</protein>
<gene>
    <name evidence="1" type="ORF">INT43_006948</name>
</gene>
<dbReference type="GO" id="GO:0005634">
    <property type="term" value="C:nucleus"/>
    <property type="evidence" value="ECO:0007669"/>
    <property type="project" value="TreeGrafter"/>
</dbReference>
<dbReference type="GO" id="GO:0016538">
    <property type="term" value="F:cyclin-dependent protein serine/threonine kinase regulator activity"/>
    <property type="evidence" value="ECO:0007669"/>
    <property type="project" value="TreeGrafter"/>
</dbReference>
<accession>A0A8H7PX72</accession>
<dbReference type="GO" id="GO:0000307">
    <property type="term" value="C:cyclin-dependent protein kinase holoenzyme complex"/>
    <property type="evidence" value="ECO:0007669"/>
    <property type="project" value="TreeGrafter"/>
</dbReference>
<evidence type="ECO:0000313" key="1">
    <source>
        <dbReference type="EMBL" id="KAG2182022.1"/>
    </source>
</evidence>
<dbReference type="OrthoDB" id="10250320at2759"/>
<dbReference type="PANTHER" id="PTHR15615">
    <property type="match status" value="1"/>
</dbReference>
<dbReference type="CDD" id="cd20557">
    <property type="entry name" value="CYCLIN_ScPCL1-like"/>
    <property type="match status" value="1"/>
</dbReference>